<feature type="domain" description="GHMP kinase C-terminal" evidence="11">
    <location>
        <begin position="197"/>
        <end position="270"/>
    </location>
</feature>
<proteinExistence type="inferred from homology"/>
<evidence type="ECO:0000256" key="3">
    <source>
        <dbReference type="ARBA" id="ARBA00017473"/>
    </source>
</evidence>
<feature type="active site" evidence="9">
    <location>
        <position position="10"/>
    </location>
</feature>
<dbReference type="EMBL" id="JBHSFW010000020">
    <property type="protein sequence ID" value="MFC4620359.1"/>
    <property type="molecule type" value="Genomic_DNA"/>
</dbReference>
<comment type="caution">
    <text evidence="12">The sequence shown here is derived from an EMBL/GenBank/DDBJ whole genome shotgun (WGS) entry which is preliminary data.</text>
</comment>
<sequence>MKIIEKAPAKINLALDVLGKRADGYHELKMVMTTVDLADYIECQEVDNDEIIIRSSAPFVPEDARNFAYKAAQVIKKKYGIKNGVAIKINKEIPVAAGLAGGSSDAAAAIRALNRLWALGMTERDMMALGAEIGSDIPFCVRGGTALATGRGEVIEPLPAPPPCWVVLAKPALSVSTADTFHALDLSQIVHPDVDGMVQAVIKQDYDRICHGLGNVLESVTMRRHDEVGRIKDVMARMGADGVLMSGSGPTVFGLTQYESRASRLYNSLKGFCLDVFAVRMLG</sequence>
<keyword evidence="13" id="KW-1185">Reference proteome</keyword>
<evidence type="ECO:0000256" key="9">
    <source>
        <dbReference type="HAMAP-Rule" id="MF_00061"/>
    </source>
</evidence>
<keyword evidence="6 9" id="KW-0418">Kinase</keyword>
<dbReference type="Proteomes" id="UP001596022">
    <property type="component" value="Unassembled WGS sequence"/>
</dbReference>
<evidence type="ECO:0000256" key="7">
    <source>
        <dbReference type="ARBA" id="ARBA00022840"/>
    </source>
</evidence>
<dbReference type="PANTHER" id="PTHR43527:SF2">
    <property type="entry name" value="4-DIPHOSPHOCYTIDYL-2-C-METHYL-D-ERYTHRITOL KINASE, CHLOROPLASTIC"/>
    <property type="match status" value="1"/>
</dbReference>
<dbReference type="Pfam" id="PF08544">
    <property type="entry name" value="GHMP_kinases_C"/>
    <property type="match status" value="1"/>
</dbReference>
<dbReference type="SUPFAM" id="SSF55060">
    <property type="entry name" value="GHMP Kinase, C-terminal domain"/>
    <property type="match status" value="1"/>
</dbReference>
<dbReference type="PANTHER" id="PTHR43527">
    <property type="entry name" value="4-DIPHOSPHOCYTIDYL-2-C-METHYL-D-ERYTHRITOL KINASE, CHLOROPLASTIC"/>
    <property type="match status" value="1"/>
</dbReference>
<dbReference type="PIRSF" id="PIRSF010376">
    <property type="entry name" value="IspE"/>
    <property type="match status" value="1"/>
</dbReference>
<feature type="active site" evidence="9">
    <location>
        <position position="136"/>
    </location>
</feature>
<dbReference type="PRINTS" id="PR00958">
    <property type="entry name" value="HOMSERKINASE"/>
</dbReference>
<comment type="catalytic activity">
    <reaction evidence="9">
        <text>4-CDP-2-C-methyl-D-erythritol + ATP = 4-CDP-2-C-methyl-D-erythritol 2-phosphate + ADP + H(+)</text>
        <dbReference type="Rhea" id="RHEA:18437"/>
        <dbReference type="ChEBI" id="CHEBI:15378"/>
        <dbReference type="ChEBI" id="CHEBI:30616"/>
        <dbReference type="ChEBI" id="CHEBI:57823"/>
        <dbReference type="ChEBI" id="CHEBI:57919"/>
        <dbReference type="ChEBI" id="CHEBI:456216"/>
        <dbReference type="EC" id="2.7.1.148"/>
    </reaction>
</comment>
<dbReference type="NCBIfam" id="TIGR00154">
    <property type="entry name" value="ispE"/>
    <property type="match status" value="1"/>
</dbReference>
<evidence type="ECO:0000259" key="11">
    <source>
        <dbReference type="Pfam" id="PF08544"/>
    </source>
</evidence>
<organism evidence="12 13">
    <name type="scientific">Camelliibacillus cellulosilyticus</name>
    <dbReference type="NCBI Taxonomy" id="2174486"/>
    <lineage>
        <taxon>Bacteria</taxon>
        <taxon>Bacillati</taxon>
        <taxon>Bacillota</taxon>
        <taxon>Bacilli</taxon>
        <taxon>Bacillales</taxon>
        <taxon>Sporolactobacillaceae</taxon>
        <taxon>Camelliibacillus</taxon>
    </lineage>
</organism>
<dbReference type="InterPro" id="IPR014721">
    <property type="entry name" value="Ribsml_uS5_D2-typ_fold_subgr"/>
</dbReference>
<evidence type="ECO:0000259" key="10">
    <source>
        <dbReference type="Pfam" id="PF00288"/>
    </source>
</evidence>
<evidence type="ECO:0000256" key="1">
    <source>
        <dbReference type="ARBA" id="ARBA00009684"/>
    </source>
</evidence>
<dbReference type="InterPro" id="IPR004424">
    <property type="entry name" value="IspE"/>
</dbReference>
<evidence type="ECO:0000256" key="6">
    <source>
        <dbReference type="ARBA" id="ARBA00022777"/>
    </source>
</evidence>
<evidence type="ECO:0000313" key="13">
    <source>
        <dbReference type="Proteomes" id="UP001596022"/>
    </source>
</evidence>
<keyword evidence="7 9" id="KW-0067">ATP-binding</keyword>
<evidence type="ECO:0000256" key="8">
    <source>
        <dbReference type="ARBA" id="ARBA00032554"/>
    </source>
</evidence>
<feature type="domain" description="GHMP kinase N-terminal" evidence="10">
    <location>
        <begin position="66"/>
        <end position="144"/>
    </location>
</feature>
<dbReference type="GO" id="GO:0050515">
    <property type="term" value="F:4-(cytidine 5'-diphospho)-2-C-methyl-D-erythritol kinase activity"/>
    <property type="evidence" value="ECO:0007669"/>
    <property type="project" value="UniProtKB-EC"/>
</dbReference>
<protein>
    <recommendedName>
        <fullName evidence="3 9">4-diphosphocytidyl-2-C-methyl-D-erythritol kinase</fullName>
        <shortName evidence="9">CMK</shortName>
        <ecNumber evidence="2 9">2.7.1.148</ecNumber>
    </recommendedName>
    <alternativeName>
        <fullName evidence="8 9">4-(cytidine-5'-diphospho)-2-C-methyl-D-erythritol kinase</fullName>
    </alternativeName>
</protein>
<name>A0ABV9GT70_9BACL</name>
<accession>A0ABV9GT70</accession>
<dbReference type="RefSeq" id="WP_376847471.1">
    <property type="nucleotide sequence ID" value="NZ_JBHSFW010000020.1"/>
</dbReference>
<dbReference type="Gene3D" id="3.30.70.890">
    <property type="entry name" value="GHMP kinase, C-terminal domain"/>
    <property type="match status" value="1"/>
</dbReference>
<evidence type="ECO:0000256" key="4">
    <source>
        <dbReference type="ARBA" id="ARBA00022679"/>
    </source>
</evidence>
<feature type="binding site" evidence="9">
    <location>
        <begin position="94"/>
        <end position="104"/>
    </location>
    <ligand>
        <name>ATP</name>
        <dbReference type="ChEBI" id="CHEBI:30616"/>
    </ligand>
</feature>
<dbReference type="InterPro" id="IPR036554">
    <property type="entry name" value="GHMP_kinase_C_sf"/>
</dbReference>
<reference evidence="13" key="1">
    <citation type="journal article" date="2019" name="Int. J. Syst. Evol. Microbiol.">
        <title>The Global Catalogue of Microorganisms (GCM) 10K type strain sequencing project: providing services to taxonomists for standard genome sequencing and annotation.</title>
        <authorList>
            <consortium name="The Broad Institute Genomics Platform"/>
            <consortium name="The Broad Institute Genome Sequencing Center for Infectious Disease"/>
            <person name="Wu L."/>
            <person name="Ma J."/>
        </authorList>
    </citation>
    <scope>NUCLEOTIDE SEQUENCE [LARGE SCALE GENOMIC DNA]</scope>
    <source>
        <strain evidence="13">CGMCC 1.16306</strain>
    </source>
</reference>
<dbReference type="InterPro" id="IPR006204">
    <property type="entry name" value="GHMP_kinase_N_dom"/>
</dbReference>
<gene>
    <name evidence="9 12" type="primary">ispE</name>
    <name evidence="12" type="ORF">ACFO4N_16780</name>
</gene>
<dbReference type="SUPFAM" id="SSF54211">
    <property type="entry name" value="Ribosomal protein S5 domain 2-like"/>
    <property type="match status" value="1"/>
</dbReference>
<evidence type="ECO:0000313" key="12">
    <source>
        <dbReference type="EMBL" id="MFC4620359.1"/>
    </source>
</evidence>
<dbReference type="Gene3D" id="3.30.230.10">
    <property type="match status" value="1"/>
</dbReference>
<comment type="function">
    <text evidence="9">Catalyzes the phosphorylation of the position 2 hydroxy group of 4-diphosphocytidyl-2C-methyl-D-erythritol.</text>
</comment>
<dbReference type="Pfam" id="PF00288">
    <property type="entry name" value="GHMP_kinases_N"/>
    <property type="match status" value="1"/>
</dbReference>
<comment type="similarity">
    <text evidence="1 9">Belongs to the GHMP kinase family. IspE subfamily.</text>
</comment>
<keyword evidence="4 9" id="KW-0808">Transferase</keyword>
<comment type="pathway">
    <text evidence="9">Isoprenoid biosynthesis; isopentenyl diphosphate biosynthesis via DXP pathway; isopentenyl diphosphate from 1-deoxy-D-xylulose 5-phosphate: step 3/6.</text>
</comment>
<evidence type="ECO:0000256" key="2">
    <source>
        <dbReference type="ARBA" id="ARBA00012052"/>
    </source>
</evidence>
<evidence type="ECO:0000256" key="5">
    <source>
        <dbReference type="ARBA" id="ARBA00022741"/>
    </source>
</evidence>
<dbReference type="InterPro" id="IPR013750">
    <property type="entry name" value="GHMP_kinase_C_dom"/>
</dbReference>
<dbReference type="InterPro" id="IPR020568">
    <property type="entry name" value="Ribosomal_Su5_D2-typ_SF"/>
</dbReference>
<keyword evidence="9" id="KW-0414">Isoprene biosynthesis</keyword>
<dbReference type="HAMAP" id="MF_00061">
    <property type="entry name" value="IspE"/>
    <property type="match status" value="1"/>
</dbReference>
<dbReference type="EC" id="2.7.1.148" evidence="2 9"/>
<keyword evidence="5 9" id="KW-0547">Nucleotide-binding</keyword>